<sequence>MDTPYPSALPAVLYHVTRDRVRAGQPPQILKNPRFQAGDKYWVEADGLKTPYRIEKCWPTAEQAAAEVKRIAQDELRYAQSKLSELEGRLRKSRRLADDMASPTPTN</sequence>
<dbReference type="EMBL" id="CP031226">
    <property type="protein sequence ID" value="AXH59653.1"/>
    <property type="molecule type" value="Genomic_DNA"/>
</dbReference>
<accession>A0AAD0PVS7</accession>
<gene>
    <name evidence="1" type="ORF">PLA107_030990</name>
</gene>
<geneLocation type="plasmid" evidence="2">
    <name>pmppla107</name>
</geneLocation>
<evidence type="ECO:0000313" key="1">
    <source>
        <dbReference type="EMBL" id="AXH59653.1"/>
    </source>
</evidence>
<dbReference type="Proteomes" id="UP000006426">
    <property type="component" value="Plasmid pmppla107"/>
</dbReference>
<keyword evidence="1" id="KW-0614">Plasmid</keyword>
<proteinExistence type="predicted"/>
<reference evidence="1 2" key="1">
    <citation type="journal article" date="2011" name="PLoS Pathog.">
        <title>Dynamic evolution of pathogenicity revealed by sequencing and comparative genomics of 19 Pseudomonas syringae isolates.</title>
        <authorList>
            <person name="Baltrus D.A."/>
            <person name="Nishimura M.T."/>
            <person name="Romanchuk A."/>
            <person name="Chang J.H."/>
            <person name="Mukhtar M.S."/>
            <person name="Cherkis K."/>
            <person name="Roach J."/>
            <person name="Grant S.R."/>
            <person name="Jones C.D."/>
            <person name="Dangl J.L."/>
        </authorList>
    </citation>
    <scope>NUCLEOTIDE SEQUENCE [LARGE SCALE GENOMIC DNA]</scope>
    <source>
        <strain evidence="1 2">M301315</strain>
    </source>
</reference>
<protein>
    <submittedName>
        <fullName evidence="1">Uncharacterized protein</fullName>
    </submittedName>
</protein>
<evidence type="ECO:0000313" key="2">
    <source>
        <dbReference type="Proteomes" id="UP000006426"/>
    </source>
</evidence>
<organism evidence="1 2">
    <name type="scientific">Pseudomonas amygdali pv. lachrymans str. M301315</name>
    <dbReference type="NCBI Taxonomy" id="629260"/>
    <lineage>
        <taxon>Bacteria</taxon>
        <taxon>Pseudomonadati</taxon>
        <taxon>Pseudomonadota</taxon>
        <taxon>Gammaproteobacteria</taxon>
        <taxon>Pseudomonadales</taxon>
        <taxon>Pseudomonadaceae</taxon>
        <taxon>Pseudomonas</taxon>
        <taxon>Pseudomonas amygdali</taxon>
    </lineage>
</organism>
<dbReference type="RefSeq" id="WP_044298855.1">
    <property type="nucleotide sequence ID" value="NZ_CP031226.1"/>
</dbReference>
<name>A0AAD0PVS7_PSEAV</name>
<dbReference type="AlphaFoldDB" id="A0AAD0PVS7"/>